<dbReference type="NCBIfam" id="TIGR01571">
    <property type="entry name" value="A_thal_Cys_rich"/>
    <property type="match status" value="1"/>
</dbReference>
<proteinExistence type="predicted"/>
<keyword evidence="2" id="KW-1185">Reference proteome</keyword>
<evidence type="ECO:0000313" key="1">
    <source>
        <dbReference type="EMBL" id="KAG2492122.1"/>
    </source>
</evidence>
<accession>A0A835XVY0</accession>
<dbReference type="PANTHER" id="PTHR15907">
    <property type="entry name" value="DUF614 FAMILY PROTEIN-RELATED"/>
    <property type="match status" value="1"/>
</dbReference>
<dbReference type="Proteomes" id="UP000612055">
    <property type="component" value="Unassembled WGS sequence"/>
</dbReference>
<dbReference type="OrthoDB" id="1045822at2759"/>
<organism evidence="1 2">
    <name type="scientific">Edaphochlamys debaryana</name>
    <dbReference type="NCBI Taxonomy" id="47281"/>
    <lineage>
        <taxon>Eukaryota</taxon>
        <taxon>Viridiplantae</taxon>
        <taxon>Chlorophyta</taxon>
        <taxon>core chlorophytes</taxon>
        <taxon>Chlorophyceae</taxon>
        <taxon>CS clade</taxon>
        <taxon>Chlamydomonadales</taxon>
        <taxon>Chlamydomonadales incertae sedis</taxon>
        <taxon>Edaphochlamys</taxon>
    </lineage>
</organism>
<reference evidence="1" key="1">
    <citation type="journal article" date="2020" name="bioRxiv">
        <title>Comparative genomics of Chlamydomonas.</title>
        <authorList>
            <person name="Craig R.J."/>
            <person name="Hasan A.R."/>
            <person name="Ness R.W."/>
            <person name="Keightley P.D."/>
        </authorList>
    </citation>
    <scope>NUCLEOTIDE SEQUENCE</scope>
    <source>
        <strain evidence="1">CCAP 11/70</strain>
    </source>
</reference>
<dbReference type="EMBL" id="JAEHOE010000047">
    <property type="protein sequence ID" value="KAG2492122.1"/>
    <property type="molecule type" value="Genomic_DNA"/>
</dbReference>
<dbReference type="Pfam" id="PF04749">
    <property type="entry name" value="PLAC8"/>
    <property type="match status" value="1"/>
</dbReference>
<evidence type="ECO:0000313" key="2">
    <source>
        <dbReference type="Proteomes" id="UP000612055"/>
    </source>
</evidence>
<protein>
    <submittedName>
        <fullName evidence="1">Uncharacterized protein</fullName>
    </submittedName>
</protein>
<name>A0A835XVY0_9CHLO</name>
<comment type="caution">
    <text evidence="1">The sequence shown here is derived from an EMBL/GenBank/DDBJ whole genome shotgun (WGS) entry which is preliminary data.</text>
</comment>
<dbReference type="InterPro" id="IPR006461">
    <property type="entry name" value="PLAC_motif_containing"/>
</dbReference>
<sequence>MLCMSAEAFCGGKFGAFWGPATCYFLSTLPGIATSIVTGIPVGGVPCICHTGTRSFIRNKFGIAGDPFGDFILTWCCPLCALCQESREIIIRMKMNKTGQVKPLMEGTEHPGAKDAAALGVPVSALPPRAVPPQAYPPPASVMEK</sequence>
<dbReference type="AlphaFoldDB" id="A0A835XVY0"/>
<gene>
    <name evidence="1" type="ORF">HYH03_009613</name>
</gene>